<sequence length="143" mass="16355">MQVTQVTNKLQWEKVCQIRKEVFVEEQEVPLSDEFDKHDQDPNTKHILIEIDNQPAATGRIRIVDGKGKLERICVSLSFRKKGLGKLIVKNLEAIARDKNALAVFLHGQTHAEGFYQSLNYQTVSDVFIEDGIPHIVMEKNLE</sequence>
<feature type="domain" description="N-acetyltransferase" evidence="1">
    <location>
        <begin position="1"/>
        <end position="143"/>
    </location>
</feature>
<evidence type="ECO:0000259" key="1">
    <source>
        <dbReference type="PROSITE" id="PS51186"/>
    </source>
</evidence>
<accession>A0A917WY40</accession>
<dbReference type="EMBL" id="BMLG01000019">
    <property type="protein sequence ID" value="GGM38824.1"/>
    <property type="molecule type" value="Genomic_DNA"/>
</dbReference>
<keyword evidence="3" id="KW-1185">Reference proteome</keyword>
<dbReference type="InterPro" id="IPR016181">
    <property type="entry name" value="Acyl_CoA_acyltransferase"/>
</dbReference>
<dbReference type="CDD" id="cd04301">
    <property type="entry name" value="NAT_SF"/>
    <property type="match status" value="1"/>
</dbReference>
<reference evidence="2" key="1">
    <citation type="journal article" date="2014" name="Int. J. Syst. Evol. Microbiol.">
        <title>Complete genome sequence of Corynebacterium casei LMG S-19264T (=DSM 44701T), isolated from a smear-ripened cheese.</title>
        <authorList>
            <consortium name="US DOE Joint Genome Institute (JGI-PGF)"/>
            <person name="Walter F."/>
            <person name="Albersmeier A."/>
            <person name="Kalinowski J."/>
            <person name="Ruckert C."/>
        </authorList>
    </citation>
    <scope>NUCLEOTIDE SEQUENCE</scope>
    <source>
        <strain evidence="2">CGMCC 1.6333</strain>
    </source>
</reference>
<evidence type="ECO:0000313" key="3">
    <source>
        <dbReference type="Proteomes" id="UP000618460"/>
    </source>
</evidence>
<dbReference type="SUPFAM" id="SSF55729">
    <property type="entry name" value="Acyl-CoA N-acyltransferases (Nat)"/>
    <property type="match status" value="1"/>
</dbReference>
<dbReference type="Gene3D" id="3.40.630.30">
    <property type="match status" value="1"/>
</dbReference>
<name>A0A917WY40_9BACI</name>
<dbReference type="AlphaFoldDB" id="A0A917WY40"/>
<organism evidence="2 3">
    <name type="scientific">Paraliobacillus quinghaiensis</name>
    <dbReference type="NCBI Taxonomy" id="470815"/>
    <lineage>
        <taxon>Bacteria</taxon>
        <taxon>Bacillati</taxon>
        <taxon>Bacillota</taxon>
        <taxon>Bacilli</taxon>
        <taxon>Bacillales</taxon>
        <taxon>Bacillaceae</taxon>
        <taxon>Paraliobacillus</taxon>
    </lineage>
</organism>
<dbReference type="InterPro" id="IPR000182">
    <property type="entry name" value="GNAT_dom"/>
</dbReference>
<dbReference type="OrthoDB" id="9796171at2"/>
<dbReference type="PANTHER" id="PTHR13355">
    <property type="entry name" value="GLUCOSAMINE 6-PHOSPHATE N-ACETYLTRANSFERASE"/>
    <property type="match status" value="1"/>
</dbReference>
<reference evidence="2" key="2">
    <citation type="submission" date="2020-09" db="EMBL/GenBank/DDBJ databases">
        <authorList>
            <person name="Sun Q."/>
            <person name="Zhou Y."/>
        </authorList>
    </citation>
    <scope>NUCLEOTIDE SEQUENCE</scope>
    <source>
        <strain evidence="2">CGMCC 1.6333</strain>
    </source>
</reference>
<dbReference type="RefSeq" id="WP_117156174.1">
    <property type="nucleotide sequence ID" value="NZ_BMLG01000019.1"/>
</dbReference>
<evidence type="ECO:0000313" key="2">
    <source>
        <dbReference type="EMBL" id="GGM38824.1"/>
    </source>
</evidence>
<protein>
    <submittedName>
        <fullName evidence="2">Acetyltransferase</fullName>
    </submittedName>
</protein>
<dbReference type="Pfam" id="PF13673">
    <property type="entry name" value="Acetyltransf_10"/>
    <property type="match status" value="1"/>
</dbReference>
<dbReference type="PANTHER" id="PTHR13355:SF9">
    <property type="entry name" value="ACETYLTRANSFERASE BSU40680-RELATED"/>
    <property type="match status" value="1"/>
</dbReference>
<gene>
    <name evidence="2" type="ORF">GCM10011351_26190</name>
</gene>
<dbReference type="PROSITE" id="PS51186">
    <property type="entry name" value="GNAT"/>
    <property type="match status" value="1"/>
</dbReference>
<proteinExistence type="predicted"/>
<dbReference type="GO" id="GO:0004343">
    <property type="term" value="F:glucosamine 6-phosphate N-acetyltransferase activity"/>
    <property type="evidence" value="ECO:0007669"/>
    <property type="project" value="TreeGrafter"/>
</dbReference>
<dbReference type="InterPro" id="IPR039143">
    <property type="entry name" value="GNPNAT1-like"/>
</dbReference>
<dbReference type="Proteomes" id="UP000618460">
    <property type="component" value="Unassembled WGS sequence"/>
</dbReference>
<comment type="caution">
    <text evidence="2">The sequence shown here is derived from an EMBL/GenBank/DDBJ whole genome shotgun (WGS) entry which is preliminary data.</text>
</comment>